<accession>A0A1W1W6I0</accession>
<name>A0A1W1W6I0_SULTA</name>
<protein>
    <submittedName>
        <fullName evidence="1">Uncharacterized protein</fullName>
    </submittedName>
</protein>
<evidence type="ECO:0000313" key="2">
    <source>
        <dbReference type="Proteomes" id="UP000192660"/>
    </source>
</evidence>
<evidence type="ECO:0000313" key="1">
    <source>
        <dbReference type="EMBL" id="SMC01897.1"/>
    </source>
</evidence>
<dbReference type="AlphaFoldDB" id="A0A1W1W6I0"/>
<dbReference type="Proteomes" id="UP000192660">
    <property type="component" value="Unassembled WGS sequence"/>
</dbReference>
<keyword evidence="2" id="KW-1185">Reference proteome</keyword>
<sequence length="76" mass="8915">MAFIYTQLPPGYSQHVLSYADLDGYVPELGDFPSQFRYPDKYVFTEEQWKNWVMEAYEATQAALLDFAEHNGEREV</sequence>
<reference evidence="2" key="1">
    <citation type="submission" date="2017-04" db="EMBL/GenBank/DDBJ databases">
        <authorList>
            <person name="Varghese N."/>
            <person name="Submissions S."/>
        </authorList>
    </citation>
    <scope>NUCLEOTIDE SEQUENCE [LARGE SCALE GENOMIC DNA]</scope>
    <source>
        <strain evidence="2">DSM 9293</strain>
    </source>
</reference>
<organism evidence="1 2">
    <name type="scientific">Sulfobacillus thermosulfidooxidans (strain DSM 9293 / VKM B-1269 / AT-1)</name>
    <dbReference type="NCBI Taxonomy" id="929705"/>
    <lineage>
        <taxon>Bacteria</taxon>
        <taxon>Bacillati</taxon>
        <taxon>Bacillota</taxon>
        <taxon>Clostridia</taxon>
        <taxon>Eubacteriales</taxon>
        <taxon>Clostridiales Family XVII. Incertae Sedis</taxon>
        <taxon>Sulfobacillus</taxon>
    </lineage>
</organism>
<dbReference type="RefSeq" id="WP_084660668.1">
    <property type="nucleotide sequence ID" value="NZ_FWWY01000001.1"/>
</dbReference>
<dbReference type="EMBL" id="FWWY01000001">
    <property type="protein sequence ID" value="SMC01897.1"/>
    <property type="molecule type" value="Genomic_DNA"/>
</dbReference>
<proteinExistence type="predicted"/>
<gene>
    <name evidence="1" type="ORF">SAMN00768000_0142</name>
</gene>